<protein>
    <submittedName>
        <fullName evidence="1">Uncharacterized protein</fullName>
    </submittedName>
</protein>
<sequence>MIEAAVVIMKSGRLRQRGPFRVELRHAPALRSLPSEHGTPSTSIPRLCRTTFYQRRHWCVGQLFNTRCYLHSGISTTTPLGHDLFSDVLIGVRNPAATQGKDQLVHGGDILGEGMCGKETDCCDGEQEEKHDASEQL</sequence>
<organism evidence="1 2">
    <name type="scientific">Venturia nashicola</name>
    <dbReference type="NCBI Taxonomy" id="86259"/>
    <lineage>
        <taxon>Eukaryota</taxon>
        <taxon>Fungi</taxon>
        <taxon>Dikarya</taxon>
        <taxon>Ascomycota</taxon>
        <taxon>Pezizomycotina</taxon>
        <taxon>Dothideomycetes</taxon>
        <taxon>Pleosporomycetidae</taxon>
        <taxon>Venturiales</taxon>
        <taxon>Venturiaceae</taxon>
        <taxon>Venturia</taxon>
    </lineage>
</organism>
<dbReference type="Proteomes" id="UP000298493">
    <property type="component" value="Unassembled WGS sequence"/>
</dbReference>
<accession>A0A4Z1PF76</accession>
<name>A0A4Z1PF76_9PEZI</name>
<keyword evidence="2" id="KW-1185">Reference proteome</keyword>
<comment type="caution">
    <text evidence="1">The sequence shown here is derived from an EMBL/GenBank/DDBJ whole genome shotgun (WGS) entry which is preliminary data.</text>
</comment>
<dbReference type="EMBL" id="SNSC02000011">
    <property type="protein sequence ID" value="TID20118.1"/>
    <property type="molecule type" value="Genomic_DNA"/>
</dbReference>
<evidence type="ECO:0000313" key="1">
    <source>
        <dbReference type="EMBL" id="TID20118.1"/>
    </source>
</evidence>
<evidence type="ECO:0000313" key="2">
    <source>
        <dbReference type="Proteomes" id="UP000298493"/>
    </source>
</evidence>
<gene>
    <name evidence="1" type="ORF">E6O75_ATG07578</name>
</gene>
<reference evidence="1 2" key="1">
    <citation type="submission" date="2019-04" db="EMBL/GenBank/DDBJ databases">
        <title>High contiguity whole genome sequence and gene annotation resource for two Venturia nashicola isolates.</title>
        <authorList>
            <person name="Prokchorchik M."/>
            <person name="Won K."/>
            <person name="Lee Y."/>
            <person name="Choi E.D."/>
            <person name="Segonzac C."/>
            <person name="Sohn K.H."/>
        </authorList>
    </citation>
    <scope>NUCLEOTIDE SEQUENCE [LARGE SCALE GENOMIC DNA]</scope>
    <source>
        <strain evidence="1 2">PRI2</strain>
    </source>
</reference>
<dbReference type="AlphaFoldDB" id="A0A4Z1PF76"/>
<proteinExistence type="predicted"/>